<dbReference type="AlphaFoldDB" id="A0A0K2UT20"/>
<organism evidence="1">
    <name type="scientific">Lepeophtheirus salmonis</name>
    <name type="common">Salmon louse</name>
    <name type="synonym">Caligus salmonis</name>
    <dbReference type="NCBI Taxonomy" id="72036"/>
    <lineage>
        <taxon>Eukaryota</taxon>
        <taxon>Metazoa</taxon>
        <taxon>Ecdysozoa</taxon>
        <taxon>Arthropoda</taxon>
        <taxon>Crustacea</taxon>
        <taxon>Multicrustacea</taxon>
        <taxon>Hexanauplia</taxon>
        <taxon>Copepoda</taxon>
        <taxon>Siphonostomatoida</taxon>
        <taxon>Caligidae</taxon>
        <taxon>Lepeophtheirus</taxon>
    </lineage>
</organism>
<reference evidence="1" key="1">
    <citation type="submission" date="2014-05" db="EMBL/GenBank/DDBJ databases">
        <authorList>
            <person name="Chronopoulou M."/>
        </authorList>
    </citation>
    <scope>NUCLEOTIDE SEQUENCE</scope>
    <source>
        <tissue evidence="1">Whole organism</tissue>
    </source>
</reference>
<sequence length="87" mass="9492">MTDTACIPLYMHSKGAVEGVGVRALGVKKCRKRVENNSKEPCNRGDGLLLLMVPKGAILTSQGSFYQLTDSSQGCLFVKLRDLLHEP</sequence>
<name>A0A0K2UT20_LEPSM</name>
<dbReference type="EMBL" id="HACA01024047">
    <property type="protein sequence ID" value="CDW41408.1"/>
    <property type="molecule type" value="Transcribed_RNA"/>
</dbReference>
<protein>
    <submittedName>
        <fullName evidence="1">Uncharacterized protein</fullName>
    </submittedName>
</protein>
<evidence type="ECO:0000313" key="1">
    <source>
        <dbReference type="EMBL" id="CDW41408.1"/>
    </source>
</evidence>
<accession>A0A0K2UT20</accession>
<proteinExistence type="predicted"/>